<dbReference type="InterPro" id="IPR000160">
    <property type="entry name" value="GGDEF_dom"/>
</dbReference>
<keyword evidence="2 4" id="KW-1133">Transmembrane helix</keyword>
<organism evidence="7 8">
    <name type="scientific">Nocardioides caeni</name>
    <dbReference type="NCBI Taxonomy" id="574700"/>
    <lineage>
        <taxon>Bacteria</taxon>
        <taxon>Bacillati</taxon>
        <taxon>Actinomycetota</taxon>
        <taxon>Actinomycetes</taxon>
        <taxon>Propionibacteriales</taxon>
        <taxon>Nocardioidaceae</taxon>
        <taxon>Nocardioides</taxon>
    </lineage>
</organism>
<dbReference type="PROSITE" id="PS50887">
    <property type="entry name" value="GGDEF"/>
    <property type="match status" value="1"/>
</dbReference>
<dbReference type="CDD" id="cd01949">
    <property type="entry name" value="GGDEF"/>
    <property type="match status" value="1"/>
</dbReference>
<dbReference type="Pfam" id="PF00990">
    <property type="entry name" value="GGDEF"/>
    <property type="match status" value="1"/>
</dbReference>
<keyword evidence="8" id="KW-1185">Reference proteome</keyword>
<dbReference type="GO" id="GO:1902201">
    <property type="term" value="P:negative regulation of bacterial-type flagellum-dependent cell motility"/>
    <property type="evidence" value="ECO:0007669"/>
    <property type="project" value="TreeGrafter"/>
</dbReference>
<comment type="caution">
    <text evidence="7">The sequence shown here is derived from an EMBL/GenBank/DDBJ whole genome shotgun (WGS) entry which is preliminary data.</text>
</comment>
<evidence type="ECO:0000259" key="5">
    <source>
        <dbReference type="PROSITE" id="PS50885"/>
    </source>
</evidence>
<evidence type="ECO:0000256" key="3">
    <source>
        <dbReference type="SAM" id="MobiDB-lite"/>
    </source>
</evidence>
<reference evidence="7 8" key="1">
    <citation type="journal article" date="2009" name="Int. J. Syst. Evol. Microbiol.">
        <title>Nocardioides caeni sp. nov., isolated from wastewater.</title>
        <authorList>
            <person name="Yoon J.H."/>
            <person name="Kang S.J."/>
            <person name="Park S."/>
            <person name="Kim W."/>
            <person name="Oh T.K."/>
        </authorList>
    </citation>
    <scope>NUCLEOTIDE SEQUENCE [LARGE SCALE GENOMIC DNA]</scope>
    <source>
        <strain evidence="7 8">DSM 23134</strain>
    </source>
</reference>
<dbReference type="FunFam" id="3.30.70.270:FF:000001">
    <property type="entry name" value="Diguanylate cyclase domain protein"/>
    <property type="match status" value="1"/>
</dbReference>
<dbReference type="Gene3D" id="6.10.340.10">
    <property type="match status" value="1"/>
</dbReference>
<feature type="transmembrane region" description="Helical" evidence="4">
    <location>
        <begin position="218"/>
        <end position="241"/>
    </location>
</feature>
<dbReference type="EMBL" id="STGW01000011">
    <property type="protein sequence ID" value="THV10064.1"/>
    <property type="molecule type" value="Genomic_DNA"/>
</dbReference>
<feature type="domain" description="GGDEF" evidence="6">
    <location>
        <begin position="506"/>
        <end position="636"/>
    </location>
</feature>
<keyword evidence="4" id="KW-0472">Membrane</keyword>
<dbReference type="PANTHER" id="PTHR45138:SF9">
    <property type="entry name" value="DIGUANYLATE CYCLASE DGCM-RELATED"/>
    <property type="match status" value="1"/>
</dbReference>
<accession>A0A4S8N5P4</accession>
<evidence type="ECO:0000256" key="4">
    <source>
        <dbReference type="SAM" id="Phobius"/>
    </source>
</evidence>
<gene>
    <name evidence="7" type="ORF">E9934_14705</name>
</gene>
<protein>
    <submittedName>
        <fullName evidence="7">Diguanylate cyclase</fullName>
    </submittedName>
</protein>
<dbReference type="SMART" id="SM00304">
    <property type="entry name" value="HAMP"/>
    <property type="match status" value="1"/>
</dbReference>
<dbReference type="InterPro" id="IPR007891">
    <property type="entry name" value="CHASE3"/>
</dbReference>
<evidence type="ECO:0000313" key="7">
    <source>
        <dbReference type="EMBL" id="THV10064.1"/>
    </source>
</evidence>
<feature type="region of interest" description="Disordered" evidence="3">
    <location>
        <begin position="1"/>
        <end position="37"/>
    </location>
</feature>
<dbReference type="NCBIfam" id="TIGR00254">
    <property type="entry name" value="GGDEF"/>
    <property type="match status" value="1"/>
</dbReference>
<dbReference type="AlphaFoldDB" id="A0A4S8N5P4"/>
<dbReference type="PROSITE" id="PS50885">
    <property type="entry name" value="HAMP"/>
    <property type="match status" value="1"/>
</dbReference>
<dbReference type="GO" id="GO:0007165">
    <property type="term" value="P:signal transduction"/>
    <property type="evidence" value="ECO:0007669"/>
    <property type="project" value="InterPro"/>
</dbReference>
<dbReference type="InterPro" id="IPR050469">
    <property type="entry name" value="Diguanylate_Cyclase"/>
</dbReference>
<feature type="transmembrane region" description="Helical" evidence="4">
    <location>
        <begin position="46"/>
        <end position="70"/>
    </location>
</feature>
<dbReference type="SUPFAM" id="SSF55073">
    <property type="entry name" value="Nucleotide cyclase"/>
    <property type="match status" value="1"/>
</dbReference>
<dbReference type="InterPro" id="IPR029787">
    <property type="entry name" value="Nucleotide_cyclase"/>
</dbReference>
<dbReference type="InterPro" id="IPR003660">
    <property type="entry name" value="HAMP_dom"/>
</dbReference>
<dbReference type="Proteomes" id="UP000307087">
    <property type="component" value="Unassembled WGS sequence"/>
</dbReference>
<evidence type="ECO:0000313" key="8">
    <source>
        <dbReference type="Proteomes" id="UP000307087"/>
    </source>
</evidence>
<dbReference type="GO" id="GO:0005886">
    <property type="term" value="C:plasma membrane"/>
    <property type="evidence" value="ECO:0007669"/>
    <property type="project" value="TreeGrafter"/>
</dbReference>
<sequence length="636" mass="68314">MRLRRWDRRTSAGDARPRPGDEMDRNAGTPPTQPTRLHGLVGRAGLPGLVAGTLSLLVVLAMLGYLALILQPRLADLRQGQQAARDSNVAMLDQETGVRGYLTTGEQEFLEPYEGGLATVKEVEDDLVESLRAHPDLVTAAIHSITTAHEWQTQWAVPAVGTGPGGTEADQDGDGTLDAAETAAFLQTGKDLFDAYRVEDEALREDIKAEIRDTEGNIVVTLVVGGGILLVLGVGSIAGLVRSRRRLQQLVVAPIDDLTATVDRVRRGDLTSATTPNSGVVEIAALSDGVSAMTVSLAERAEAAERRERELAHRGARLERVLELSRDLNESLSLRYTTLRLVNAVRDLAGAARAELWLQRDGGQELVLFETSEDAGLRRGPQGGDGPEVVEFGAGPIGRAARYGRALPLDEMSTSDGETSSGVAIPMVVGARVVAVVAIVGKDEEALDLSLLDGLLLQGASAIQAAQLHTEVEEMSRRDALTGLANRRQFDADLLNEVERAHRYGRPLALVMIDLDHFKRINDVYGHRRGDEVLQDVAGLMTTGLREIDHCYRYGGEELCVLMPECSVEEAREAADRIRERVATSFPWAIQSPVTLSAGVAGLQEGVDPAALVGTADQALYAAKHAGRNQVHVAGP</sequence>
<proteinExistence type="predicted"/>
<keyword evidence="1 4" id="KW-0812">Transmembrane</keyword>
<evidence type="ECO:0000256" key="2">
    <source>
        <dbReference type="ARBA" id="ARBA00022989"/>
    </source>
</evidence>
<dbReference type="InterPro" id="IPR029016">
    <property type="entry name" value="GAF-like_dom_sf"/>
</dbReference>
<dbReference type="Gene3D" id="3.30.70.270">
    <property type="match status" value="1"/>
</dbReference>
<feature type="domain" description="HAMP" evidence="5">
    <location>
        <begin position="249"/>
        <end position="302"/>
    </location>
</feature>
<dbReference type="SUPFAM" id="SSF55781">
    <property type="entry name" value="GAF domain-like"/>
    <property type="match status" value="1"/>
</dbReference>
<dbReference type="InterPro" id="IPR043128">
    <property type="entry name" value="Rev_trsase/Diguanyl_cyclase"/>
</dbReference>
<evidence type="ECO:0000259" key="6">
    <source>
        <dbReference type="PROSITE" id="PS50887"/>
    </source>
</evidence>
<dbReference type="Pfam" id="PF05227">
    <property type="entry name" value="CHASE3"/>
    <property type="match status" value="1"/>
</dbReference>
<feature type="compositionally biased region" description="Basic and acidic residues" evidence="3">
    <location>
        <begin position="8"/>
        <end position="25"/>
    </location>
</feature>
<name>A0A4S8N5P4_9ACTN</name>
<dbReference type="PANTHER" id="PTHR45138">
    <property type="entry name" value="REGULATORY COMPONENTS OF SENSORY TRANSDUCTION SYSTEM"/>
    <property type="match status" value="1"/>
</dbReference>
<dbReference type="Gene3D" id="3.30.450.40">
    <property type="match status" value="1"/>
</dbReference>
<evidence type="ECO:0000256" key="1">
    <source>
        <dbReference type="ARBA" id="ARBA00022692"/>
    </source>
</evidence>
<dbReference type="GO" id="GO:0043709">
    <property type="term" value="P:cell adhesion involved in single-species biofilm formation"/>
    <property type="evidence" value="ECO:0007669"/>
    <property type="project" value="TreeGrafter"/>
</dbReference>
<dbReference type="GO" id="GO:0052621">
    <property type="term" value="F:diguanylate cyclase activity"/>
    <property type="evidence" value="ECO:0007669"/>
    <property type="project" value="TreeGrafter"/>
</dbReference>
<dbReference type="SMART" id="SM00267">
    <property type="entry name" value="GGDEF"/>
    <property type="match status" value="1"/>
</dbReference>